<dbReference type="InterPro" id="IPR005467">
    <property type="entry name" value="His_kinase_dom"/>
</dbReference>
<dbReference type="GO" id="GO:0000155">
    <property type="term" value="F:phosphorelay sensor kinase activity"/>
    <property type="evidence" value="ECO:0007669"/>
    <property type="project" value="InterPro"/>
</dbReference>
<dbReference type="SMART" id="SM00388">
    <property type="entry name" value="HisKA"/>
    <property type="match status" value="1"/>
</dbReference>
<comment type="caution">
    <text evidence="6">The sequence shown here is derived from an EMBL/GenBank/DDBJ whole genome shotgun (WGS) entry which is preliminary data.</text>
</comment>
<feature type="domain" description="Histidine kinase" evidence="4">
    <location>
        <begin position="252"/>
        <end position="532"/>
    </location>
</feature>
<keyword evidence="3" id="KW-0812">Transmembrane</keyword>
<gene>
    <name evidence="6" type="ORF">FDP41_006659</name>
</gene>
<dbReference type="InterPro" id="IPR050956">
    <property type="entry name" value="2C_system_His_kinase"/>
</dbReference>
<dbReference type="SUPFAM" id="SSF52172">
    <property type="entry name" value="CheY-like"/>
    <property type="match status" value="1"/>
</dbReference>
<dbReference type="RefSeq" id="XP_044558762.1">
    <property type="nucleotide sequence ID" value="XM_044710317.1"/>
</dbReference>
<organism evidence="6 7">
    <name type="scientific">Naegleria fowleri</name>
    <name type="common">Brain eating amoeba</name>
    <dbReference type="NCBI Taxonomy" id="5763"/>
    <lineage>
        <taxon>Eukaryota</taxon>
        <taxon>Discoba</taxon>
        <taxon>Heterolobosea</taxon>
        <taxon>Tetramitia</taxon>
        <taxon>Eutetramitia</taxon>
        <taxon>Vahlkampfiidae</taxon>
        <taxon>Naegleria</taxon>
    </lineage>
</organism>
<dbReference type="EMBL" id="VFQX01000053">
    <property type="protein sequence ID" value="KAF0974049.1"/>
    <property type="molecule type" value="Genomic_DNA"/>
</dbReference>
<keyword evidence="7" id="KW-1185">Reference proteome</keyword>
<dbReference type="InterPro" id="IPR004358">
    <property type="entry name" value="Sig_transdc_His_kin-like_C"/>
</dbReference>
<feature type="transmembrane region" description="Helical" evidence="3">
    <location>
        <begin position="121"/>
        <end position="137"/>
    </location>
</feature>
<dbReference type="CDD" id="cd00082">
    <property type="entry name" value="HisKA"/>
    <property type="match status" value="1"/>
</dbReference>
<dbReference type="SUPFAM" id="SSF55874">
    <property type="entry name" value="ATPase domain of HSP90 chaperone/DNA topoisomerase II/histidine kinase"/>
    <property type="match status" value="1"/>
</dbReference>
<dbReference type="Pfam" id="PF00512">
    <property type="entry name" value="HisKA"/>
    <property type="match status" value="1"/>
</dbReference>
<dbReference type="GeneID" id="68113877"/>
<evidence type="ECO:0000313" key="6">
    <source>
        <dbReference type="EMBL" id="KAF0974049.1"/>
    </source>
</evidence>
<dbReference type="InterPro" id="IPR011006">
    <property type="entry name" value="CheY-like_superfamily"/>
</dbReference>
<dbReference type="Gene3D" id="1.10.287.130">
    <property type="match status" value="1"/>
</dbReference>
<dbReference type="VEuPathDB" id="AmoebaDB:FDP41_006659"/>
<proteinExistence type="predicted"/>
<sequence length="848" mass="96988">MNQKDSLSEEMDEFLIHQHHEEGDEKLQLIHQAVIDKRFYFFGLFLSIHIILMLAYVDESVVRMNYFVMVIIDVLINAFMTRYLITISSLVQRDIINWCRFAILSAVRMLTQTYLGSQVPYYLLYYYSLFGFANTYYNKRWMVIVHTLSLIASSVTGQVIVNYTTLHVVTHGVFLTQTHVEKQTPFIRGYHPSHFSLCSNIFDIVLIEIILTLSCLIFSHVIEVQFEANVKYKYQVQVQKALNYSKSKFIGNLSHEMRNPLHGIINNTDLLKMETEKIVEMANSDIEKNKEHIIQSNMSNLELIEDIINGSQMLLNLFSNSLQVTNLELGNIKLNYQPFNVFESIESIISVFFSIANRKGLSIQSWFNFSKVPFYVNGDNVKISQILMNLVSNAVKYTTTGFVTLKCDICDRNEPDFPFKGKHEDEKFSISGFENLTLKDIIILKFECIDTGVGMKNVSNFNTYHSFSNHCSQEFDHYFKQCNLQANSTFNDSNGLGLNISKNIIDLMKGQMNMKSTIGKGTTITVYIPVVKCNYGCECKDVQNQIEALKDVTTWKFPLHQVIIYDSHQNIRDVLNEYCKQLFPNCATQVFSNDNDFKGILSNYLPNSVHSLRNTLVIYPQEFESLNDNALHVLTKTETNIFIPLSERGHLTLSANKLNRHLTRPIKLRNFIEALHSALNDPNANISNHSSDQVLTPRSSALNGSFSSLNIKVLVVDDNEVNRKVLSRMMTLLGFSVLTASDGLHALEMVKKNPHEFQIILMDLFMPLLSGKECCKLIRELHVQDLKIVAVTANVWEDEENLKPNFGFDAVVHKPIMMKQLEEQMAKLLLISRGGGNDCVHLDDGNGI</sequence>
<dbReference type="OMA" id="KECCKLI"/>
<protein>
    <recommendedName>
        <fullName evidence="8">Histidine kinase</fullName>
    </recommendedName>
</protein>
<dbReference type="VEuPathDB" id="AmoebaDB:NfTy_074360"/>
<evidence type="ECO:0000313" key="7">
    <source>
        <dbReference type="Proteomes" id="UP000444721"/>
    </source>
</evidence>
<dbReference type="SUPFAM" id="SSF47384">
    <property type="entry name" value="Homodimeric domain of signal transducing histidine kinase"/>
    <property type="match status" value="1"/>
</dbReference>
<dbReference type="OrthoDB" id="60033at2759"/>
<dbReference type="AlphaFoldDB" id="A0A6A5BMC4"/>
<evidence type="ECO:0008006" key="8">
    <source>
        <dbReference type="Google" id="ProtNLM"/>
    </source>
</evidence>
<keyword evidence="1 2" id="KW-0597">Phosphoprotein</keyword>
<dbReference type="Proteomes" id="UP000444721">
    <property type="component" value="Unassembled WGS sequence"/>
</dbReference>
<dbReference type="PROSITE" id="PS50110">
    <property type="entry name" value="RESPONSE_REGULATORY"/>
    <property type="match status" value="1"/>
</dbReference>
<feature type="transmembrane region" description="Helical" evidence="3">
    <location>
        <begin position="39"/>
        <end position="57"/>
    </location>
</feature>
<dbReference type="InterPro" id="IPR036890">
    <property type="entry name" value="HATPase_C_sf"/>
</dbReference>
<dbReference type="VEuPathDB" id="AmoebaDB:NF0106890"/>
<dbReference type="PANTHER" id="PTHR43719">
    <property type="entry name" value="TWO-COMPONENT HISTIDINE KINASE"/>
    <property type="match status" value="1"/>
</dbReference>
<feature type="domain" description="Response regulatory" evidence="5">
    <location>
        <begin position="712"/>
        <end position="829"/>
    </location>
</feature>
<dbReference type="CDD" id="cd17546">
    <property type="entry name" value="REC_hyHK_CKI1_RcsC-like"/>
    <property type="match status" value="1"/>
</dbReference>
<evidence type="ECO:0000256" key="3">
    <source>
        <dbReference type="SAM" id="Phobius"/>
    </source>
</evidence>
<feature type="transmembrane region" description="Helical" evidence="3">
    <location>
        <begin position="63"/>
        <end position="85"/>
    </location>
</feature>
<evidence type="ECO:0000259" key="5">
    <source>
        <dbReference type="PROSITE" id="PS50110"/>
    </source>
</evidence>
<feature type="modified residue" description="4-aspartylphosphate" evidence="2">
    <location>
        <position position="763"/>
    </location>
</feature>
<reference evidence="6 7" key="1">
    <citation type="journal article" date="2019" name="Sci. Rep.">
        <title>Nanopore sequencing improves the draft genome of the human pathogenic amoeba Naegleria fowleri.</title>
        <authorList>
            <person name="Liechti N."/>
            <person name="Schurch N."/>
            <person name="Bruggmann R."/>
            <person name="Wittwer M."/>
        </authorList>
    </citation>
    <scope>NUCLEOTIDE SEQUENCE [LARGE SCALE GENOMIC DNA]</scope>
    <source>
        <strain evidence="6 7">ATCC 30894</strain>
    </source>
</reference>
<dbReference type="Gene3D" id="3.40.50.2300">
    <property type="match status" value="1"/>
</dbReference>
<keyword evidence="3" id="KW-1133">Transmembrane helix</keyword>
<dbReference type="SMART" id="SM00448">
    <property type="entry name" value="REC"/>
    <property type="match status" value="1"/>
</dbReference>
<dbReference type="Pfam" id="PF00072">
    <property type="entry name" value="Response_reg"/>
    <property type="match status" value="1"/>
</dbReference>
<accession>A0A6A5BMC4</accession>
<dbReference type="InterPro" id="IPR036097">
    <property type="entry name" value="HisK_dim/P_sf"/>
</dbReference>
<dbReference type="InterPro" id="IPR003594">
    <property type="entry name" value="HATPase_dom"/>
</dbReference>
<keyword evidence="3" id="KW-0472">Membrane</keyword>
<dbReference type="PRINTS" id="PR00344">
    <property type="entry name" value="BCTRLSENSOR"/>
</dbReference>
<dbReference type="InterPro" id="IPR003661">
    <property type="entry name" value="HisK_dim/P_dom"/>
</dbReference>
<dbReference type="PANTHER" id="PTHR43719:SF28">
    <property type="entry name" value="PEROXIDE STRESS-ACTIVATED HISTIDINE KINASE MAK1-RELATED"/>
    <property type="match status" value="1"/>
</dbReference>
<dbReference type="Pfam" id="PF02518">
    <property type="entry name" value="HATPase_c"/>
    <property type="match status" value="1"/>
</dbReference>
<name>A0A6A5BMC4_NAEFO</name>
<dbReference type="SMART" id="SM00387">
    <property type="entry name" value="HATPase_c"/>
    <property type="match status" value="1"/>
</dbReference>
<evidence type="ECO:0000256" key="2">
    <source>
        <dbReference type="PROSITE-ProRule" id="PRU00169"/>
    </source>
</evidence>
<evidence type="ECO:0000259" key="4">
    <source>
        <dbReference type="PROSITE" id="PS50109"/>
    </source>
</evidence>
<evidence type="ECO:0000256" key="1">
    <source>
        <dbReference type="ARBA" id="ARBA00022553"/>
    </source>
</evidence>
<dbReference type="PROSITE" id="PS50109">
    <property type="entry name" value="HIS_KIN"/>
    <property type="match status" value="1"/>
</dbReference>
<dbReference type="InterPro" id="IPR001789">
    <property type="entry name" value="Sig_transdc_resp-reg_receiver"/>
</dbReference>
<dbReference type="Gene3D" id="3.30.565.10">
    <property type="entry name" value="Histidine kinase-like ATPase, C-terminal domain"/>
    <property type="match status" value="1"/>
</dbReference>